<dbReference type="Proteomes" id="UP000008808">
    <property type="component" value="Chromosome"/>
</dbReference>
<sequence>MAVLNKIEDVLDRCGLLQIEGYKSLTAIENRLTAKVDRIPIRDNTIDNYNVGSKICQQHSAKWRWTDTGNLDDPDTSERTASRHLQFLSNGSNTTEIIADLLSGIKFIQAPKYSQMEC</sequence>
<dbReference type="STRING" id="314225.ELI_00970"/>
<proteinExistence type="predicted"/>
<dbReference type="AlphaFoldDB" id="Q2NDF5"/>
<evidence type="ECO:0000313" key="1">
    <source>
        <dbReference type="EMBL" id="ABC62286.1"/>
    </source>
</evidence>
<dbReference type="EMBL" id="CP000157">
    <property type="protein sequence ID" value="ABC62286.1"/>
    <property type="molecule type" value="Genomic_DNA"/>
</dbReference>
<gene>
    <name evidence="1" type="ordered locus">ELI_00970</name>
</gene>
<reference evidence="2" key="1">
    <citation type="journal article" date="2009" name="J. Bacteriol.">
        <title>Complete genome sequence of Erythrobacter litoralis HTCC2594.</title>
        <authorList>
            <person name="Oh H.M."/>
            <person name="Giovannoni S.J."/>
            <person name="Ferriera S."/>
            <person name="Johnson J."/>
            <person name="Cho J.C."/>
        </authorList>
    </citation>
    <scope>NUCLEOTIDE SEQUENCE [LARGE SCALE GENOMIC DNA]</scope>
    <source>
        <strain evidence="2">HTCC2594</strain>
    </source>
</reference>
<evidence type="ECO:0000313" key="2">
    <source>
        <dbReference type="Proteomes" id="UP000008808"/>
    </source>
</evidence>
<protein>
    <submittedName>
        <fullName evidence="1">Uncharacterized protein</fullName>
    </submittedName>
</protein>
<keyword evidence="2" id="KW-1185">Reference proteome</keyword>
<name>Q2NDF5_ERYLH</name>
<accession>Q2NDF5</accession>
<dbReference type="HOGENOM" id="CLU_2069519_0_0_5"/>
<organism evidence="1 2">
    <name type="scientific">Erythrobacter litoralis (strain HTCC2594)</name>
    <dbReference type="NCBI Taxonomy" id="314225"/>
    <lineage>
        <taxon>Bacteria</taxon>
        <taxon>Pseudomonadati</taxon>
        <taxon>Pseudomonadota</taxon>
        <taxon>Alphaproteobacteria</taxon>
        <taxon>Sphingomonadales</taxon>
        <taxon>Erythrobacteraceae</taxon>
        <taxon>Erythrobacter/Porphyrobacter group</taxon>
        <taxon>Erythrobacter</taxon>
    </lineage>
</organism>
<dbReference type="KEGG" id="eli:ELI_00970"/>